<keyword evidence="3" id="KW-0802">TPR repeat</keyword>
<keyword evidence="2" id="KW-0677">Repeat</keyword>
<dbReference type="EMBL" id="QHKS01000018">
    <property type="protein sequence ID" value="RDK00026.1"/>
    <property type="molecule type" value="Genomic_DNA"/>
</dbReference>
<feature type="domain" description="Cellulose synthase operon C C-terminal" evidence="5">
    <location>
        <begin position="565"/>
        <end position="927"/>
    </location>
</feature>
<comment type="caution">
    <text evidence="6">The sequence shown here is derived from an EMBL/GenBank/DDBJ whole genome shotgun (WGS) entry which is preliminary data.</text>
</comment>
<proteinExistence type="predicted"/>
<dbReference type="Proteomes" id="UP000254875">
    <property type="component" value="Unassembled WGS sequence"/>
</dbReference>
<name>A0A370N350_9BURK</name>
<dbReference type="Pfam" id="PF14559">
    <property type="entry name" value="TPR_19"/>
    <property type="match status" value="1"/>
</dbReference>
<accession>A0A370N350</accession>
<reference evidence="7" key="1">
    <citation type="submission" date="2018-05" db="EMBL/GenBank/DDBJ databases">
        <authorList>
            <person name="Feng T."/>
        </authorList>
    </citation>
    <scope>NUCLEOTIDE SEQUENCE [LARGE SCALE GENOMIC DNA]</scope>
    <source>
        <strain evidence="7">S27</strain>
    </source>
</reference>
<dbReference type="InterPro" id="IPR008410">
    <property type="entry name" value="BCSC_C"/>
</dbReference>
<feature type="compositionally biased region" description="Low complexity" evidence="4">
    <location>
        <begin position="106"/>
        <end position="115"/>
    </location>
</feature>
<evidence type="ECO:0000313" key="6">
    <source>
        <dbReference type="EMBL" id="RDK00026.1"/>
    </source>
</evidence>
<evidence type="ECO:0000256" key="1">
    <source>
        <dbReference type="ARBA" id="ARBA00022729"/>
    </source>
</evidence>
<dbReference type="InterPro" id="IPR011990">
    <property type="entry name" value="TPR-like_helical_dom_sf"/>
</dbReference>
<evidence type="ECO:0000256" key="2">
    <source>
        <dbReference type="ARBA" id="ARBA00022737"/>
    </source>
</evidence>
<organism evidence="6 7">
    <name type="scientific">Paraburkholderia lacunae</name>
    <dbReference type="NCBI Taxonomy" id="2211104"/>
    <lineage>
        <taxon>Bacteria</taxon>
        <taxon>Pseudomonadati</taxon>
        <taxon>Pseudomonadota</taxon>
        <taxon>Betaproteobacteria</taxon>
        <taxon>Burkholderiales</taxon>
        <taxon>Burkholderiaceae</taxon>
        <taxon>Paraburkholderia</taxon>
    </lineage>
</organism>
<dbReference type="InterPro" id="IPR003921">
    <property type="entry name" value="Cell_synth_C"/>
</dbReference>
<keyword evidence="1" id="KW-0732">Signal</keyword>
<dbReference type="PRINTS" id="PR01441">
    <property type="entry name" value="CELLSNTHASEC"/>
</dbReference>
<dbReference type="RefSeq" id="WP_115105126.1">
    <property type="nucleotide sequence ID" value="NZ_QHKS01000018.1"/>
</dbReference>
<dbReference type="SUPFAM" id="SSF48452">
    <property type="entry name" value="TPR-like"/>
    <property type="match status" value="1"/>
</dbReference>
<dbReference type="GO" id="GO:0019867">
    <property type="term" value="C:outer membrane"/>
    <property type="evidence" value="ECO:0007669"/>
    <property type="project" value="InterPro"/>
</dbReference>
<evidence type="ECO:0000256" key="4">
    <source>
        <dbReference type="SAM" id="MobiDB-lite"/>
    </source>
</evidence>
<dbReference type="Pfam" id="PF05420">
    <property type="entry name" value="BCSC_C"/>
    <property type="match status" value="1"/>
</dbReference>
<feature type="region of interest" description="Disordered" evidence="4">
    <location>
        <begin position="38"/>
        <end position="121"/>
    </location>
</feature>
<feature type="compositionally biased region" description="Basic and acidic residues" evidence="4">
    <location>
        <begin position="45"/>
        <end position="66"/>
    </location>
</feature>
<sequence length="955" mass="103968">MNNADRWRWVVWWCVAIPAWGWAAQDNLLDIERHNPTFGSASDTTEPRVQQDRQRSLDNARNEAGRARIVQSEQQNLLAAPEPSSPPSVGNPPAHGALHATDSGDTPVTPVTPVTQQAPDERPLWQLLKANRLGEYDQRIDGLVREFPSWRPSQALIVERARRQRDAEIAAALNGEPGALRKLIARAPDEFGCAHIDRLWKAADLFVRTGYLDDVYALYRTVIPACKPDANRIATLYRAQRELPVEQTAALIDLEASQGRRDADGEAAFERLRYQRAVAALGTTPAADASAARQLAALAPSIRAYRDAPAATLAGWIELAQHHVEEADSWFDAALTFAPGDVDATLGLVQAQIEQRAFDSAMALLAQPSLRDEPRARRARAQIAVAQANAAYGQRRYRDSLQLLDVAASEGMPAADTEALRGWNLYALGQYVQAVAVFRERYERDHDDDSAEGLALATLALNHGAAPERLAAAAGGGLVGSYLDALGAQQLYYRKQFVASRVALRDARVGGADGQRIGRYVPADLNGIDAASVAGGLTWSDHVGAAGQGRLDTIAPALRGEWIHNTTQYELRYRQLFLNAGTTSLDQTVPGSLGRLESLILDGVGNAKESVKRSLENTFNNFRQVATVGGSARAEELQVMVADSIRIGALPRFDWSVSAGATQGAPAGFQPTREASIGQQTSWGMWTTYIGVMPVRDSLLSWRGMTLPAAVGGGKWGAVRRMAGGTQVRWQVAPRWNVNAAVEGQWLTGMNVVGNEGMSADLSGGYDFRVPGFDYFSMGPALHYLSYRRNENFYSWGQGGYYSPQSSLGTGVALQWLSKEGRNWQWQGNLETGWNDTLQRSERCFPLGLTAGLANAIAQLPGSSQSIVDSAAQFTCAGSHDHGPYAHAQLAAVTRLGSRLQLGALVDANVTPGRDRQFAALAFVRYFLAPRAAVFSRDLPHNARDFYLQLDDNHN</sequence>
<evidence type="ECO:0000256" key="3">
    <source>
        <dbReference type="ARBA" id="ARBA00022803"/>
    </source>
</evidence>
<evidence type="ECO:0000313" key="7">
    <source>
        <dbReference type="Proteomes" id="UP000254875"/>
    </source>
</evidence>
<evidence type="ECO:0000259" key="5">
    <source>
        <dbReference type="Pfam" id="PF05420"/>
    </source>
</evidence>
<protein>
    <recommendedName>
        <fullName evidence="5">Cellulose synthase operon C C-terminal domain-containing protein</fullName>
    </recommendedName>
</protein>
<dbReference type="GO" id="GO:0030244">
    <property type="term" value="P:cellulose biosynthetic process"/>
    <property type="evidence" value="ECO:0007669"/>
    <property type="project" value="InterPro"/>
</dbReference>
<keyword evidence="7" id="KW-1185">Reference proteome</keyword>
<dbReference type="GO" id="GO:0006011">
    <property type="term" value="P:UDP-alpha-D-glucose metabolic process"/>
    <property type="evidence" value="ECO:0007669"/>
    <property type="project" value="InterPro"/>
</dbReference>
<gene>
    <name evidence="6" type="ORF">DLM46_25295</name>
</gene>
<dbReference type="Gene3D" id="1.25.40.10">
    <property type="entry name" value="Tetratricopeptide repeat domain"/>
    <property type="match status" value="1"/>
</dbReference>
<dbReference type="AlphaFoldDB" id="A0A370N350"/>
<dbReference type="OrthoDB" id="174989at2"/>